<feature type="domain" description="KaiC-like" evidence="3">
    <location>
        <begin position="2"/>
        <end position="118"/>
    </location>
</feature>
<dbReference type="KEGG" id="ave:Arcve_1631"/>
<dbReference type="Gene3D" id="3.40.50.300">
    <property type="entry name" value="P-loop containing nucleotide triphosphate hydrolases"/>
    <property type="match status" value="2"/>
</dbReference>
<dbReference type="SUPFAM" id="SSF52540">
    <property type="entry name" value="P-loop containing nucleoside triphosphate hydrolases"/>
    <property type="match status" value="1"/>
</dbReference>
<dbReference type="eggNOG" id="arCOG01171">
    <property type="taxonomic scope" value="Archaea"/>
</dbReference>
<evidence type="ECO:0000313" key="4">
    <source>
        <dbReference type="EMBL" id="AEA47631.1"/>
    </source>
</evidence>
<dbReference type="NCBIfam" id="TIGR00231">
    <property type="entry name" value="small_GTP"/>
    <property type="match status" value="1"/>
</dbReference>
<gene>
    <name evidence="4" type="ordered locus">Arcve_1631</name>
</gene>
<dbReference type="Pfam" id="PF00025">
    <property type="entry name" value="Arf"/>
    <property type="match status" value="1"/>
</dbReference>
<dbReference type="GeneID" id="10394757"/>
<dbReference type="PANTHER" id="PTHR42708:SF1">
    <property type="entry name" value="GLIDING MOTILITY PROTEIN MGLA"/>
    <property type="match status" value="1"/>
</dbReference>
<dbReference type="PRINTS" id="PR00328">
    <property type="entry name" value="SAR1GTPBP"/>
</dbReference>
<dbReference type="SMART" id="SM00175">
    <property type="entry name" value="RAB"/>
    <property type="match status" value="1"/>
</dbReference>
<dbReference type="InterPro" id="IPR052705">
    <property type="entry name" value="Gliding_Motility_GTPase"/>
</dbReference>
<evidence type="ECO:0000256" key="2">
    <source>
        <dbReference type="ARBA" id="ARBA00023134"/>
    </source>
</evidence>
<dbReference type="Proteomes" id="UP000008136">
    <property type="component" value="Chromosome"/>
</dbReference>
<evidence type="ECO:0000256" key="1">
    <source>
        <dbReference type="ARBA" id="ARBA00022741"/>
    </source>
</evidence>
<dbReference type="PROSITE" id="PS51419">
    <property type="entry name" value="RAB"/>
    <property type="match status" value="1"/>
</dbReference>
<dbReference type="eggNOG" id="arCOG00362">
    <property type="taxonomic scope" value="Archaea"/>
</dbReference>
<dbReference type="OrthoDB" id="49590at2157"/>
<dbReference type="InterPro" id="IPR006689">
    <property type="entry name" value="Small_GTPase_ARF/SAR"/>
</dbReference>
<keyword evidence="5" id="KW-1185">Reference proteome</keyword>
<evidence type="ECO:0000259" key="3">
    <source>
        <dbReference type="Pfam" id="PF06745"/>
    </source>
</evidence>
<dbReference type="GO" id="GO:0005525">
    <property type="term" value="F:GTP binding"/>
    <property type="evidence" value="ECO:0007669"/>
    <property type="project" value="UniProtKB-KW"/>
</dbReference>
<evidence type="ECO:0000313" key="5">
    <source>
        <dbReference type="Proteomes" id="UP000008136"/>
    </source>
</evidence>
<dbReference type="CDD" id="cd00882">
    <property type="entry name" value="Ras_like_GTPase"/>
    <property type="match status" value="1"/>
</dbReference>
<dbReference type="STRING" id="693661.Arcve_1631"/>
<dbReference type="PANTHER" id="PTHR42708">
    <property type="entry name" value="ATP/GTP-BINDING PROTEIN-RELATED"/>
    <property type="match status" value="1"/>
</dbReference>
<dbReference type="GO" id="GO:0003924">
    <property type="term" value="F:GTPase activity"/>
    <property type="evidence" value="ECO:0007669"/>
    <property type="project" value="InterPro"/>
</dbReference>
<reference evidence="4 5" key="1">
    <citation type="submission" date="2011-03" db="EMBL/GenBank/DDBJ databases">
        <title>The complete genome of Archaeoglobus veneficus SNP6.</title>
        <authorList>
            <consortium name="US DOE Joint Genome Institute (JGI-PGF)"/>
            <person name="Lucas S."/>
            <person name="Copeland A."/>
            <person name="Lapidus A."/>
            <person name="Bruce D."/>
            <person name="Goodwin L."/>
            <person name="Pitluck S."/>
            <person name="Kyrpides N."/>
            <person name="Mavromatis K."/>
            <person name="Pagani I."/>
            <person name="Ivanova N."/>
            <person name="Mikhailova N."/>
            <person name="Lu M."/>
            <person name="Detter J.C."/>
            <person name="Tapia R."/>
            <person name="Han C."/>
            <person name="Land M."/>
            <person name="Hauser L."/>
            <person name="Markowitz V."/>
            <person name="Cheng J.-F."/>
            <person name="Hugenholtz P."/>
            <person name="Woyke T."/>
            <person name="Wu D."/>
            <person name="Spring S."/>
            <person name="Brambilla E."/>
            <person name="Klenk H.-P."/>
            <person name="Eisen J.A."/>
        </authorList>
    </citation>
    <scope>NUCLEOTIDE SEQUENCE [LARGE SCALE GENOMIC DNA]</scope>
    <source>
        <strain>SNP6</strain>
    </source>
</reference>
<dbReference type="Pfam" id="PF06745">
    <property type="entry name" value="ATPase"/>
    <property type="match status" value="1"/>
</dbReference>
<dbReference type="RefSeq" id="WP_013684287.1">
    <property type="nucleotide sequence ID" value="NC_015320.1"/>
</dbReference>
<accession>F2KQ28</accession>
<name>F2KQ28_ARCVS</name>
<proteinExistence type="predicted"/>
<protein>
    <submittedName>
        <fullName evidence="4">Small GTP-binding protein</fullName>
    </submittedName>
</protein>
<dbReference type="AlphaFoldDB" id="F2KQ28"/>
<organism evidence="4 5">
    <name type="scientific">Archaeoglobus veneficus (strain DSM 11195 / SNP6)</name>
    <dbReference type="NCBI Taxonomy" id="693661"/>
    <lineage>
        <taxon>Archaea</taxon>
        <taxon>Methanobacteriati</taxon>
        <taxon>Methanobacteriota</taxon>
        <taxon>Archaeoglobi</taxon>
        <taxon>Archaeoglobales</taxon>
        <taxon>Archaeoglobaceae</taxon>
        <taxon>Archaeoglobus</taxon>
    </lineage>
</organism>
<dbReference type="HOGENOM" id="CLU_039376_0_0_2"/>
<keyword evidence="1" id="KW-0547">Nucleotide-binding</keyword>
<dbReference type="SMART" id="SM00177">
    <property type="entry name" value="ARF"/>
    <property type="match status" value="1"/>
</dbReference>
<sequence>MKVGIPVLEEILRELPRGKTLTYYIDPEVEGDVFAMQTLYTNLEEGYKCAYVTSTMTPASVRNRFREFGWELDDFPNFSMVDAYSGFVGDISGERYVVKDPSNPTELDETIRKVVKENDLVVITLSAMIDVCGEEFVGIAEGWVQHAALNDSCLVISFVAWPYSDKVIQQVKDMSNAVVSVGGIHHRVVLGHYYGLLKADWVDVEGKAVLFRLVKPGGIRAYIPKILVTGPFNAGKSSFVHAVSDRAVSVDRLGTTVALDHGHVEYKGFSIDIFGTPGQERFDPLLKFLGKEALGVILVVDSTRPETFPRAKQMLEATTRFGLPYVIAANKQDLPGALSPEEIRKRMALPENVPVIPTVARDKKGVYEVIDALLNLLIGGKYGES</sequence>
<dbReference type="InterPro" id="IPR005225">
    <property type="entry name" value="Small_GTP-bd"/>
</dbReference>
<dbReference type="InterPro" id="IPR014774">
    <property type="entry name" value="KaiC-like_dom"/>
</dbReference>
<dbReference type="InterPro" id="IPR027417">
    <property type="entry name" value="P-loop_NTPase"/>
</dbReference>
<dbReference type="EMBL" id="CP002588">
    <property type="protein sequence ID" value="AEA47631.1"/>
    <property type="molecule type" value="Genomic_DNA"/>
</dbReference>
<keyword evidence="2" id="KW-0342">GTP-binding</keyword>